<evidence type="ECO:0000256" key="4">
    <source>
        <dbReference type="ARBA" id="ARBA00022701"/>
    </source>
</evidence>
<feature type="region of interest" description="Disordered" evidence="9">
    <location>
        <begin position="877"/>
        <end position="914"/>
    </location>
</feature>
<evidence type="ECO:0000256" key="5">
    <source>
        <dbReference type="ARBA" id="ARBA00022741"/>
    </source>
</evidence>
<dbReference type="InterPro" id="IPR008280">
    <property type="entry name" value="Tub_FtsZ_C"/>
</dbReference>
<feature type="compositionally biased region" description="Basic and acidic residues" evidence="9">
    <location>
        <begin position="894"/>
        <end position="908"/>
    </location>
</feature>
<dbReference type="GO" id="GO:0004190">
    <property type="term" value="F:aspartic-type endopeptidase activity"/>
    <property type="evidence" value="ECO:0007669"/>
    <property type="project" value="InterPro"/>
</dbReference>
<dbReference type="GO" id="GO:0005525">
    <property type="term" value="F:GTP binding"/>
    <property type="evidence" value="ECO:0007669"/>
    <property type="project" value="UniProtKB-KW"/>
</dbReference>
<comment type="catalytic activity">
    <reaction evidence="8">
        <text>GTP + H2O = GDP + phosphate + H(+)</text>
        <dbReference type="Rhea" id="RHEA:19669"/>
        <dbReference type="ChEBI" id="CHEBI:15377"/>
        <dbReference type="ChEBI" id="CHEBI:15378"/>
        <dbReference type="ChEBI" id="CHEBI:37565"/>
        <dbReference type="ChEBI" id="CHEBI:43474"/>
        <dbReference type="ChEBI" id="CHEBI:58189"/>
    </reaction>
    <physiologicalReaction direction="left-to-right" evidence="8">
        <dbReference type="Rhea" id="RHEA:19670"/>
    </physiologicalReaction>
</comment>
<proteinExistence type="inferred from homology"/>
<dbReference type="PRINTS" id="PR01161">
    <property type="entry name" value="TUBULIN"/>
</dbReference>
<feature type="compositionally biased region" description="Basic residues" evidence="9">
    <location>
        <begin position="953"/>
        <end position="962"/>
    </location>
</feature>
<accession>A0A813KX03</accession>
<dbReference type="GO" id="GO:0005874">
    <property type="term" value="C:microtubule"/>
    <property type="evidence" value="ECO:0007669"/>
    <property type="project" value="UniProtKB-KW"/>
</dbReference>
<dbReference type="Gene3D" id="1.10.287.600">
    <property type="entry name" value="Helix hairpin bin"/>
    <property type="match status" value="1"/>
</dbReference>
<dbReference type="InterPro" id="IPR000217">
    <property type="entry name" value="Tubulin"/>
</dbReference>
<evidence type="ECO:0000256" key="8">
    <source>
        <dbReference type="ARBA" id="ARBA00049117"/>
    </source>
</evidence>
<feature type="domain" description="Tubulin/FtsZ GTPase" evidence="10">
    <location>
        <begin position="206"/>
        <end position="375"/>
    </location>
</feature>
<dbReference type="GO" id="GO:0006508">
    <property type="term" value="P:proteolysis"/>
    <property type="evidence" value="ECO:0007669"/>
    <property type="project" value="InterPro"/>
</dbReference>
<dbReference type="InterPro" id="IPR003008">
    <property type="entry name" value="Tubulin_FtsZ_GTPase"/>
</dbReference>
<dbReference type="EMBL" id="CAJNNW010031974">
    <property type="protein sequence ID" value="CAE8710327.1"/>
    <property type="molecule type" value="Genomic_DNA"/>
</dbReference>
<dbReference type="InterPro" id="IPR001969">
    <property type="entry name" value="Aspartic_peptidase_AS"/>
</dbReference>
<dbReference type="InterPro" id="IPR002452">
    <property type="entry name" value="Alpha_tubulin"/>
</dbReference>
<evidence type="ECO:0000259" key="10">
    <source>
        <dbReference type="SMART" id="SM00864"/>
    </source>
</evidence>
<evidence type="ECO:0000256" key="6">
    <source>
        <dbReference type="ARBA" id="ARBA00022801"/>
    </source>
</evidence>
<feature type="compositionally biased region" description="Basic and acidic residues" evidence="9">
    <location>
        <begin position="749"/>
        <end position="762"/>
    </location>
</feature>
<protein>
    <submittedName>
        <fullName evidence="12">Uncharacterized protein</fullName>
    </submittedName>
</protein>
<dbReference type="CDD" id="cd02186">
    <property type="entry name" value="alpha_tubulin"/>
    <property type="match status" value="1"/>
</dbReference>
<keyword evidence="6" id="KW-0378">Hydrolase</keyword>
<sequence>MLSSTLADWSVTGYPVKEAQPGYPGWCAPLEILQPSTSSHWNVVGALLTIGNPIEPAQHQDLVLGSCKPTNPKGYSFTASPTEKMTLNTHVDVGVAATTGPQGFPKSQRTTYRTRPPPPCLIHFMEDVSPYSTCMGFPSEQSRLDNDSVVKPWRLLSLEYRDYLNLIYASEYRYYAEHFKMQDLALARPMGKYATTPHPEAACTDNLPYLYTANFDGFVASCPAELPCDGFVASCPADFEAACTDDLPYLTNVDGSAAPCPADLSYDGKTTQPTGSGLGCLLLERLSVDYGKKSKISFTVWACPQISTAVVEAYNTVLCVHSLLEHTDVTIMYDNEALYDICRRSLDIERPTYTNLNRMLAQIISSLTASLRFDGALNVDLTEFQTNLVPCPRIHFMLSSYAPIISAEKAYHEQLSVAEITMSVFEPASMFVKCDPRHGKYMACCMMYRGDVVPKDVNASVATIKTKRTIQFVDWCPTGFKVGINYQPPTVVPGGDLAKVMRACCMISNSTAIAEVFSRCDHKFDLMYSKRAFVHHYVGEGMEEGEFSEAREDLAALEKDYEEVGIETAEGEGEEEGYGDEFCCSGGAIKAAAVAAPAKSSSSSSGALTVNAIVLPRPAVVVDSGADRTSIQIVIPDAGAPAQAKAETAVEEELSTADAALKEQRKKAKKMVKHFAAALRSGLKRVDTPLDELCVTLILVSEEKRVAQLMPSPFASPKPSTQLLRGMDKDADADVGLNGLSAEGAGAQEGKDRRTWKSDKKTLRAKYGKKEKAKKGAPQEVSSRRVSAPPQAAAAQAGARAGAMRVRDPRFDDVSGKLDMDGFGKSYSFLEEYREQELENLKGEQQKLDRLQKKGPKRADVVAAIAERKDEVKQEIRKRIQQDKSRRHMGVLLETERELKGQEREKVRTTGKTPFYHKKGLVRKIVLEKKKEAQGGGRNKDAERREKKVAGREKKRLPARRR</sequence>
<dbReference type="AlphaFoldDB" id="A0A813KX03"/>
<dbReference type="InterPro" id="IPR009292">
    <property type="entry name" value="RRP36"/>
</dbReference>
<dbReference type="GO" id="GO:0005200">
    <property type="term" value="F:structural constituent of cytoskeleton"/>
    <property type="evidence" value="ECO:0007669"/>
    <property type="project" value="InterPro"/>
</dbReference>
<dbReference type="InterPro" id="IPR036525">
    <property type="entry name" value="Tubulin/FtsZ_GTPase_sf"/>
</dbReference>
<dbReference type="Pfam" id="PF03953">
    <property type="entry name" value="Tubulin_C"/>
    <property type="match status" value="1"/>
</dbReference>
<dbReference type="PANTHER" id="PTHR11588">
    <property type="entry name" value="TUBULIN"/>
    <property type="match status" value="1"/>
</dbReference>
<organism evidence="12 13">
    <name type="scientific">Polarella glacialis</name>
    <name type="common">Dinoflagellate</name>
    <dbReference type="NCBI Taxonomy" id="89957"/>
    <lineage>
        <taxon>Eukaryota</taxon>
        <taxon>Sar</taxon>
        <taxon>Alveolata</taxon>
        <taxon>Dinophyceae</taxon>
        <taxon>Suessiales</taxon>
        <taxon>Suessiaceae</taxon>
        <taxon>Polarella</taxon>
    </lineage>
</organism>
<feature type="domain" description="Tubulin/FtsZ 2-layer sandwich" evidence="11">
    <location>
        <begin position="377"/>
        <end position="522"/>
    </location>
</feature>
<dbReference type="PRINTS" id="PR01162">
    <property type="entry name" value="ALPHATUBULIN"/>
</dbReference>
<dbReference type="Gene3D" id="3.40.50.1440">
    <property type="entry name" value="Tubulin/FtsZ, GTPase domain"/>
    <property type="match status" value="1"/>
</dbReference>
<dbReference type="InterPro" id="IPR037103">
    <property type="entry name" value="Tubulin/FtsZ-like_C"/>
</dbReference>
<keyword evidence="7" id="KW-0342">GTP-binding</keyword>
<dbReference type="FunFam" id="3.30.1330.20:FF:000001">
    <property type="entry name" value="Tubulin alpha chain"/>
    <property type="match status" value="1"/>
</dbReference>
<keyword evidence="3" id="KW-0963">Cytoplasm</keyword>
<dbReference type="GO" id="GO:0007017">
    <property type="term" value="P:microtubule-based process"/>
    <property type="evidence" value="ECO:0007669"/>
    <property type="project" value="InterPro"/>
</dbReference>
<feature type="compositionally biased region" description="Low complexity" evidence="9">
    <location>
        <begin position="784"/>
        <end position="804"/>
    </location>
</feature>
<evidence type="ECO:0000256" key="9">
    <source>
        <dbReference type="SAM" id="MobiDB-lite"/>
    </source>
</evidence>
<dbReference type="Proteomes" id="UP000626109">
    <property type="component" value="Unassembled WGS sequence"/>
</dbReference>
<dbReference type="Pfam" id="PF00091">
    <property type="entry name" value="Tubulin"/>
    <property type="match status" value="1"/>
</dbReference>
<dbReference type="SUPFAM" id="SSF55307">
    <property type="entry name" value="Tubulin C-terminal domain-like"/>
    <property type="match status" value="1"/>
</dbReference>
<keyword evidence="5" id="KW-0547">Nucleotide-binding</keyword>
<dbReference type="InterPro" id="IPR023123">
    <property type="entry name" value="Tubulin_C"/>
</dbReference>
<evidence type="ECO:0000313" key="13">
    <source>
        <dbReference type="Proteomes" id="UP000626109"/>
    </source>
</evidence>
<dbReference type="SMART" id="SM00864">
    <property type="entry name" value="Tubulin"/>
    <property type="match status" value="1"/>
</dbReference>
<evidence type="ECO:0000256" key="1">
    <source>
        <dbReference type="ARBA" id="ARBA00009636"/>
    </source>
</evidence>
<comment type="caution">
    <text evidence="12">The sequence shown here is derived from an EMBL/GenBank/DDBJ whole genome shotgun (WGS) entry which is preliminary data.</text>
</comment>
<feature type="region of interest" description="Disordered" evidence="9">
    <location>
        <begin position="926"/>
        <end position="962"/>
    </location>
</feature>
<evidence type="ECO:0000256" key="3">
    <source>
        <dbReference type="ARBA" id="ARBA00022490"/>
    </source>
</evidence>
<dbReference type="InterPro" id="IPR018316">
    <property type="entry name" value="Tubulin/FtsZ_2-layer-sand-dom"/>
</dbReference>
<evidence type="ECO:0000313" key="12">
    <source>
        <dbReference type="EMBL" id="CAE8710327.1"/>
    </source>
</evidence>
<evidence type="ECO:0000256" key="2">
    <source>
        <dbReference type="ARBA" id="ARBA00011747"/>
    </source>
</evidence>
<feature type="compositionally biased region" description="Basic residues" evidence="9">
    <location>
        <begin position="763"/>
        <end position="775"/>
    </location>
</feature>
<gene>
    <name evidence="12" type="ORF">PGLA2088_LOCUS35890</name>
</gene>
<feature type="compositionally biased region" description="Basic and acidic residues" evidence="9">
    <location>
        <begin position="926"/>
        <end position="952"/>
    </location>
</feature>
<dbReference type="Pfam" id="PF06102">
    <property type="entry name" value="RRP36"/>
    <property type="match status" value="1"/>
</dbReference>
<name>A0A813KX03_POLGL</name>
<evidence type="ECO:0000256" key="7">
    <source>
        <dbReference type="ARBA" id="ARBA00023134"/>
    </source>
</evidence>
<keyword evidence="4" id="KW-0493">Microtubule</keyword>
<dbReference type="FunFam" id="1.10.287.600:FF:000005">
    <property type="entry name" value="Tubulin alpha chain"/>
    <property type="match status" value="1"/>
</dbReference>
<feature type="region of interest" description="Disordered" evidence="9">
    <location>
        <begin position="736"/>
        <end position="804"/>
    </location>
</feature>
<dbReference type="SMART" id="SM00865">
    <property type="entry name" value="Tubulin_C"/>
    <property type="match status" value="1"/>
</dbReference>
<comment type="subunit">
    <text evidence="2">Dimer of alpha and beta chains. A typical microtubule is a hollow water-filled tube with an outer diameter of 25 nm and an inner diameter of 15 nM. Alpha-beta heterodimers associate head-to-tail to form protofilaments running lengthwise along the microtubule wall with the beta-tubulin subunit facing the microtubule plus end conferring a structural polarity. Microtubules usually have 13 protofilaments but different protofilament numbers can be found in some organisms and specialized cells.</text>
</comment>
<reference evidence="12" key="1">
    <citation type="submission" date="2021-02" db="EMBL/GenBank/DDBJ databases">
        <authorList>
            <person name="Dougan E. K."/>
            <person name="Rhodes N."/>
            <person name="Thang M."/>
            <person name="Chan C."/>
        </authorList>
    </citation>
    <scope>NUCLEOTIDE SEQUENCE</scope>
</reference>
<dbReference type="PROSITE" id="PS00141">
    <property type="entry name" value="ASP_PROTEASE"/>
    <property type="match status" value="1"/>
</dbReference>
<comment type="similarity">
    <text evidence="1">Belongs to the tubulin family.</text>
</comment>
<dbReference type="SUPFAM" id="SSF52490">
    <property type="entry name" value="Tubulin nucleotide-binding domain-like"/>
    <property type="match status" value="1"/>
</dbReference>
<dbReference type="Gene3D" id="3.30.1330.20">
    <property type="entry name" value="Tubulin/FtsZ, C-terminal domain"/>
    <property type="match status" value="1"/>
</dbReference>
<evidence type="ECO:0000259" key="11">
    <source>
        <dbReference type="SMART" id="SM00865"/>
    </source>
</evidence>